<accession>A0A179HH27</accession>
<sequence length="161" mass="16928">MQLGLAQHMSHVKICDLMAPNDIYSPTKQTDEIFCFLQSTCRLFRAVGREAHARTAAYATRPIVVGSKALEGVSTPATLSGPAVAASPAGRLGSRGHSYGLRASADPDAILLPGAQDEEDYKGGEGGPEVENDVKYSEGSMTLELGHSLTLVLLLTAEPGC</sequence>
<dbReference type="Proteomes" id="UP000078340">
    <property type="component" value="Unassembled WGS sequence"/>
</dbReference>
<name>A0A179HH27_PURLI</name>
<organism evidence="1 2">
    <name type="scientific">Purpureocillium lilacinum</name>
    <name type="common">Paecilomyces lilacinus</name>
    <dbReference type="NCBI Taxonomy" id="33203"/>
    <lineage>
        <taxon>Eukaryota</taxon>
        <taxon>Fungi</taxon>
        <taxon>Dikarya</taxon>
        <taxon>Ascomycota</taxon>
        <taxon>Pezizomycotina</taxon>
        <taxon>Sordariomycetes</taxon>
        <taxon>Hypocreomycetidae</taxon>
        <taxon>Hypocreales</taxon>
        <taxon>Ophiocordycipitaceae</taxon>
        <taxon>Purpureocillium</taxon>
    </lineage>
</organism>
<protein>
    <submittedName>
        <fullName evidence="1">Uncharacterized protein</fullName>
    </submittedName>
</protein>
<gene>
    <name evidence="1" type="ORF">VFPFJ_07393</name>
</gene>
<reference evidence="1 2" key="1">
    <citation type="submission" date="2016-02" db="EMBL/GenBank/DDBJ databases">
        <title>Biosynthesis of antibiotic leucinostatins and their inhibition on Phytophthora in bio-control Purpureocillium lilacinum.</title>
        <authorList>
            <person name="Wang G."/>
            <person name="Liu Z."/>
            <person name="Lin R."/>
            <person name="Li E."/>
            <person name="Mao Z."/>
            <person name="Ling J."/>
            <person name="Yin W."/>
            <person name="Xie B."/>
        </authorList>
    </citation>
    <scope>NUCLEOTIDE SEQUENCE [LARGE SCALE GENOMIC DNA]</scope>
    <source>
        <strain evidence="1">PLFJ-1</strain>
    </source>
</reference>
<evidence type="ECO:0000313" key="2">
    <source>
        <dbReference type="Proteomes" id="UP000078340"/>
    </source>
</evidence>
<comment type="caution">
    <text evidence="1">The sequence shown here is derived from an EMBL/GenBank/DDBJ whole genome shotgun (WGS) entry which is preliminary data.</text>
</comment>
<dbReference type="EMBL" id="LSBI01000006">
    <property type="protein sequence ID" value="OAQ88928.1"/>
    <property type="molecule type" value="Genomic_DNA"/>
</dbReference>
<evidence type="ECO:0000313" key="1">
    <source>
        <dbReference type="EMBL" id="OAQ88928.1"/>
    </source>
</evidence>
<dbReference type="AlphaFoldDB" id="A0A179HH27"/>
<proteinExistence type="predicted"/>